<dbReference type="Gene3D" id="3.40.50.1820">
    <property type="entry name" value="alpha/beta hydrolase"/>
    <property type="match status" value="1"/>
</dbReference>
<dbReference type="InterPro" id="IPR029058">
    <property type="entry name" value="AB_hydrolase_fold"/>
</dbReference>
<dbReference type="RefSeq" id="WP_311597796.1">
    <property type="nucleotide sequence ID" value="NZ_JAVREM010000009.1"/>
</dbReference>
<gene>
    <name evidence="4" type="ORF">RNC47_10960</name>
</gene>
<accession>A0ABU2LMN8</accession>
<feature type="region of interest" description="Disordered" evidence="2">
    <location>
        <begin position="662"/>
        <end position="702"/>
    </location>
</feature>
<dbReference type="EMBL" id="JAVREM010000009">
    <property type="protein sequence ID" value="MDT0318856.1"/>
    <property type="molecule type" value="Genomic_DNA"/>
</dbReference>
<feature type="region of interest" description="Disordered" evidence="2">
    <location>
        <begin position="497"/>
        <end position="524"/>
    </location>
</feature>
<evidence type="ECO:0000256" key="2">
    <source>
        <dbReference type="SAM" id="MobiDB-lite"/>
    </source>
</evidence>
<name>A0ABU2LMN8_9ACTN</name>
<keyword evidence="3" id="KW-0732">Signal</keyword>
<keyword evidence="5" id="KW-1185">Reference proteome</keyword>
<protein>
    <submittedName>
        <fullName evidence="4">3-hydroxybutyrate oligomer hydrolase family protein</fullName>
    </submittedName>
</protein>
<feature type="signal peptide" evidence="3">
    <location>
        <begin position="1"/>
        <end position="33"/>
    </location>
</feature>
<feature type="chain" id="PRO_5046667548" evidence="3">
    <location>
        <begin position="34"/>
        <end position="702"/>
    </location>
</feature>
<reference evidence="5" key="1">
    <citation type="submission" date="2023-07" db="EMBL/GenBank/DDBJ databases">
        <title>30 novel species of actinomycetes from the DSMZ collection.</title>
        <authorList>
            <person name="Nouioui I."/>
        </authorList>
    </citation>
    <scope>NUCLEOTIDE SEQUENCE [LARGE SCALE GENOMIC DNA]</scope>
    <source>
        <strain evidence="5">DSM 44918</strain>
    </source>
</reference>
<organism evidence="4 5">
    <name type="scientific">Streptomyces millisiae</name>
    <dbReference type="NCBI Taxonomy" id="3075542"/>
    <lineage>
        <taxon>Bacteria</taxon>
        <taxon>Bacillati</taxon>
        <taxon>Actinomycetota</taxon>
        <taxon>Actinomycetes</taxon>
        <taxon>Kitasatosporales</taxon>
        <taxon>Streptomycetaceae</taxon>
        <taxon>Streptomyces</taxon>
    </lineage>
</organism>
<keyword evidence="1 4" id="KW-0378">Hydrolase</keyword>
<evidence type="ECO:0000313" key="5">
    <source>
        <dbReference type="Proteomes" id="UP001183420"/>
    </source>
</evidence>
<sequence>MLNVRARPRRYGASAALALCVAALLPAAPASGAAPPAAPRLPGYVTSLTARHLDGTADDLLTAGLGFEGLRDPRPPRLADPEHPTPAELRRLAIWGAVGLYGDDSGGLGRLYGPDIGPDGRPVPGDGRISGTEYTATAGAGADSVTFVVQVPDDLDRARPCVVAAPAAGLLGVYQAVGGAGAWALHRGCAVAYTDKGMGPGFHDLASDTVMAADGTTGPRAELGDRAMFDAGLSDPARERYNARSPYRVAFKQAHSGRNPQATWGRDTLRAVELALALLDRDHRAGGQDAGYTPENTTVIAAGVSNGGGAVLAAGEQDRRGLIDAVVAAAPQLNLVSPLGVSVRQGGAPVPAAGTPLVRYGALAALLQPCAILAEPAAPGRDSFDEAAAERRCAALVGDDPRLISRADAAAAGPSGLPELAQRALVRAGFQPASGYLQASHYDPQTPVSYAMSFARASAADALCGYSWAATDAEGRPAPYTAAQLAAAFATSGGRAPAPGTLINDRSHGGPVADRRSLGPDGRPDYNLAGERCVHRLAFGEPATAAERAWANRLARGLDETRRDGDLGGRPALIVQGRDDARVPVNHSARPYLALNARAEGEAGRLSYVEVTNAHHSDSTAAGFDNRYVPLGHYYQQALDLMWDHLTTGRGLPPSQVVRTVPRGGEPGRAPELTPANVPPIAVDPAPGDRIRVGRNGIDVPN</sequence>
<proteinExistence type="predicted"/>
<dbReference type="InterPro" id="IPR016582">
    <property type="entry name" value="OHBut_olig_hydro_put"/>
</dbReference>
<dbReference type="Pfam" id="PF10605">
    <property type="entry name" value="3HBOH"/>
    <property type="match status" value="1"/>
</dbReference>
<feature type="compositionally biased region" description="Basic and acidic residues" evidence="2">
    <location>
        <begin position="505"/>
        <end position="524"/>
    </location>
</feature>
<dbReference type="SUPFAM" id="SSF53474">
    <property type="entry name" value="alpha/beta-Hydrolases"/>
    <property type="match status" value="1"/>
</dbReference>
<evidence type="ECO:0000256" key="1">
    <source>
        <dbReference type="ARBA" id="ARBA00022801"/>
    </source>
</evidence>
<dbReference type="Proteomes" id="UP001183420">
    <property type="component" value="Unassembled WGS sequence"/>
</dbReference>
<dbReference type="GO" id="GO:0016787">
    <property type="term" value="F:hydrolase activity"/>
    <property type="evidence" value="ECO:0007669"/>
    <property type="project" value="UniProtKB-KW"/>
</dbReference>
<evidence type="ECO:0000313" key="4">
    <source>
        <dbReference type="EMBL" id="MDT0318856.1"/>
    </source>
</evidence>
<evidence type="ECO:0000256" key="3">
    <source>
        <dbReference type="SAM" id="SignalP"/>
    </source>
</evidence>
<comment type="caution">
    <text evidence="4">The sequence shown here is derived from an EMBL/GenBank/DDBJ whole genome shotgun (WGS) entry which is preliminary data.</text>
</comment>